<dbReference type="RefSeq" id="WP_054655854.1">
    <property type="nucleotide sequence ID" value="NZ_BBFL01000013.1"/>
</dbReference>
<feature type="domain" description="HTH tetR-type" evidence="3">
    <location>
        <begin position="5"/>
        <end position="65"/>
    </location>
</feature>
<proteinExistence type="predicted"/>
<dbReference type="Proteomes" id="UP000198402">
    <property type="component" value="Unassembled WGS sequence"/>
</dbReference>
<dbReference type="InterPro" id="IPR009057">
    <property type="entry name" value="Homeodomain-like_sf"/>
</dbReference>
<dbReference type="OrthoDB" id="71867at2"/>
<dbReference type="STRING" id="1302250.GCA_001313225_02677"/>
<gene>
    <name evidence="4" type="primary">tetR_24</name>
    <name evidence="4" type="ORF">IWT126_02158</name>
</gene>
<dbReference type="AlphaFoldDB" id="A0A1Z5IJY8"/>
<accession>A0A1Z5IJY8</accession>
<name>A0A1Z5IJY8_9LACO</name>
<reference evidence="4 5" key="1">
    <citation type="submission" date="2015-11" db="EMBL/GenBank/DDBJ databases">
        <title>Draft genome sequences of new species of the genus Lactobacillus isolated from orchardgrass silage.</title>
        <authorList>
            <person name="Tohno M."/>
            <person name="Tanizawa Y."/>
            <person name="Arita M."/>
        </authorList>
    </citation>
    <scope>NUCLEOTIDE SEQUENCE [LARGE SCALE GENOMIC DNA]</scope>
    <source>
        <strain evidence="4 5">IWT126</strain>
    </source>
</reference>
<protein>
    <submittedName>
        <fullName evidence="4">TetR family transcriptional regulator</fullName>
    </submittedName>
</protein>
<evidence type="ECO:0000259" key="3">
    <source>
        <dbReference type="PROSITE" id="PS50977"/>
    </source>
</evidence>
<dbReference type="SUPFAM" id="SSF48498">
    <property type="entry name" value="Tetracyclin repressor-like, C-terminal domain"/>
    <property type="match status" value="1"/>
</dbReference>
<dbReference type="Gene3D" id="1.10.357.10">
    <property type="entry name" value="Tetracycline Repressor, domain 2"/>
    <property type="match status" value="1"/>
</dbReference>
<comment type="caution">
    <text evidence="4">The sequence shown here is derived from an EMBL/GenBank/DDBJ whole genome shotgun (WGS) entry which is preliminary data.</text>
</comment>
<keyword evidence="1 2" id="KW-0238">DNA-binding</keyword>
<evidence type="ECO:0000313" key="4">
    <source>
        <dbReference type="EMBL" id="GAX02094.1"/>
    </source>
</evidence>
<dbReference type="PROSITE" id="PS50977">
    <property type="entry name" value="HTH_TETR_2"/>
    <property type="match status" value="1"/>
</dbReference>
<evidence type="ECO:0000256" key="2">
    <source>
        <dbReference type="PROSITE-ProRule" id="PRU00335"/>
    </source>
</evidence>
<dbReference type="EMBL" id="BCMG01000012">
    <property type="protein sequence ID" value="GAX02094.1"/>
    <property type="molecule type" value="Genomic_DNA"/>
</dbReference>
<dbReference type="Gene3D" id="1.10.10.60">
    <property type="entry name" value="Homeodomain-like"/>
    <property type="match status" value="1"/>
</dbReference>
<evidence type="ECO:0000313" key="5">
    <source>
        <dbReference type="Proteomes" id="UP000198402"/>
    </source>
</evidence>
<dbReference type="InterPro" id="IPR001647">
    <property type="entry name" value="HTH_TetR"/>
</dbReference>
<sequence>MQHRGISTESITTSAIAITKQDGLTSLTMPKIAKALGIKSQSLYNHVSNLNEVKTNMSISLFQSLKDRLLEGILGLTGKPAIEAYFTIFYAFSVEYDQFYEVLFLPGKESSEALDQSFRAVIQILQRLLTSVTSDPNQIQLYKRTLMSVFVGFVLNDRNHFFQDEKKQGKEALDDILKLVIQGIK</sequence>
<organism evidence="4 5">
    <name type="scientific">Secundilactobacillus silagei JCM 19001</name>
    <dbReference type="NCBI Taxonomy" id="1302250"/>
    <lineage>
        <taxon>Bacteria</taxon>
        <taxon>Bacillati</taxon>
        <taxon>Bacillota</taxon>
        <taxon>Bacilli</taxon>
        <taxon>Lactobacillales</taxon>
        <taxon>Lactobacillaceae</taxon>
        <taxon>Secundilactobacillus</taxon>
    </lineage>
</organism>
<dbReference type="InterPro" id="IPR036271">
    <property type="entry name" value="Tet_transcr_reg_TetR-rel_C_sf"/>
</dbReference>
<evidence type="ECO:0000256" key="1">
    <source>
        <dbReference type="ARBA" id="ARBA00023125"/>
    </source>
</evidence>
<feature type="DNA-binding region" description="H-T-H motif" evidence="2">
    <location>
        <begin position="28"/>
        <end position="47"/>
    </location>
</feature>
<dbReference type="GO" id="GO:0003677">
    <property type="term" value="F:DNA binding"/>
    <property type="evidence" value="ECO:0007669"/>
    <property type="project" value="UniProtKB-UniRule"/>
</dbReference>
<dbReference type="SUPFAM" id="SSF46689">
    <property type="entry name" value="Homeodomain-like"/>
    <property type="match status" value="1"/>
</dbReference>
<keyword evidence="5" id="KW-1185">Reference proteome</keyword>